<protein>
    <recommendedName>
        <fullName evidence="2">Radical SAM core domain-containing protein</fullName>
    </recommendedName>
</protein>
<reference evidence="1" key="1">
    <citation type="journal article" date="2014" name="Front. Microbiol.">
        <title>High frequency of phylogenetically diverse reductive dehalogenase-homologous genes in deep subseafloor sedimentary metagenomes.</title>
        <authorList>
            <person name="Kawai M."/>
            <person name="Futagami T."/>
            <person name="Toyoda A."/>
            <person name="Takaki Y."/>
            <person name="Nishi S."/>
            <person name="Hori S."/>
            <person name="Arai W."/>
            <person name="Tsubouchi T."/>
            <person name="Morono Y."/>
            <person name="Uchiyama I."/>
            <person name="Ito T."/>
            <person name="Fujiyama A."/>
            <person name="Inagaki F."/>
            <person name="Takami H."/>
        </authorList>
    </citation>
    <scope>NUCLEOTIDE SEQUENCE</scope>
    <source>
        <strain evidence="1">Expedition CK06-06</strain>
    </source>
</reference>
<dbReference type="SUPFAM" id="SSF102114">
    <property type="entry name" value="Radical SAM enzymes"/>
    <property type="match status" value="1"/>
</dbReference>
<dbReference type="PROSITE" id="PS51257">
    <property type="entry name" value="PROKAR_LIPOPROTEIN"/>
    <property type="match status" value="1"/>
</dbReference>
<dbReference type="InterPro" id="IPR058240">
    <property type="entry name" value="rSAM_sf"/>
</dbReference>
<accession>X0XEY9</accession>
<organism evidence="1">
    <name type="scientific">marine sediment metagenome</name>
    <dbReference type="NCBI Taxonomy" id="412755"/>
    <lineage>
        <taxon>unclassified sequences</taxon>
        <taxon>metagenomes</taxon>
        <taxon>ecological metagenomes</taxon>
    </lineage>
</organism>
<comment type="caution">
    <text evidence="1">The sequence shown here is derived from an EMBL/GenBank/DDBJ whole genome shotgun (WGS) entry which is preliminary data.</text>
</comment>
<evidence type="ECO:0008006" key="2">
    <source>
        <dbReference type="Google" id="ProtNLM"/>
    </source>
</evidence>
<feature type="non-terminal residue" evidence="1">
    <location>
        <position position="74"/>
    </location>
</feature>
<dbReference type="EMBL" id="BARS01041163">
    <property type="protein sequence ID" value="GAG41769.1"/>
    <property type="molecule type" value="Genomic_DNA"/>
</dbReference>
<evidence type="ECO:0000313" key="1">
    <source>
        <dbReference type="EMBL" id="GAG41769.1"/>
    </source>
</evidence>
<proteinExistence type="predicted"/>
<name>X0XEY9_9ZZZZ</name>
<sequence length="74" mass="8475">MPFDRPDIIRPPSEWMSYYLPLTGGCSNNTCTFCAYCRSKLRIRDIEGVKEEIDALALYTQRGIRLPAMPGIVY</sequence>
<gene>
    <name evidence="1" type="ORF">S01H1_62647</name>
</gene>
<dbReference type="AlphaFoldDB" id="X0XEY9"/>